<evidence type="ECO:0000256" key="1">
    <source>
        <dbReference type="SAM" id="MobiDB-lite"/>
    </source>
</evidence>
<accession>A0AAV7SCB4</accession>
<name>A0AAV7SCB4_PLEWA</name>
<proteinExistence type="predicted"/>
<dbReference type="Proteomes" id="UP001066276">
    <property type="component" value="Chromosome 4_2"/>
</dbReference>
<protein>
    <submittedName>
        <fullName evidence="2">Uncharacterized protein</fullName>
    </submittedName>
</protein>
<keyword evidence="3" id="KW-1185">Reference proteome</keyword>
<dbReference type="AlphaFoldDB" id="A0AAV7SCB4"/>
<evidence type="ECO:0000313" key="2">
    <source>
        <dbReference type="EMBL" id="KAJ1162436.1"/>
    </source>
</evidence>
<sequence>MPRAAWRQEPRHNPGWSGGRRRGGAPPLHVGIEAGADLRVGRPSPTEKEKTAAARVAIVCPGPGEDSGEASRR</sequence>
<gene>
    <name evidence="2" type="ORF">NDU88_002904</name>
</gene>
<feature type="compositionally biased region" description="Basic and acidic residues" evidence="1">
    <location>
        <begin position="1"/>
        <end position="12"/>
    </location>
</feature>
<comment type="caution">
    <text evidence="2">The sequence shown here is derived from an EMBL/GenBank/DDBJ whole genome shotgun (WGS) entry which is preliminary data.</text>
</comment>
<organism evidence="2 3">
    <name type="scientific">Pleurodeles waltl</name>
    <name type="common">Iberian ribbed newt</name>
    <dbReference type="NCBI Taxonomy" id="8319"/>
    <lineage>
        <taxon>Eukaryota</taxon>
        <taxon>Metazoa</taxon>
        <taxon>Chordata</taxon>
        <taxon>Craniata</taxon>
        <taxon>Vertebrata</taxon>
        <taxon>Euteleostomi</taxon>
        <taxon>Amphibia</taxon>
        <taxon>Batrachia</taxon>
        <taxon>Caudata</taxon>
        <taxon>Salamandroidea</taxon>
        <taxon>Salamandridae</taxon>
        <taxon>Pleurodelinae</taxon>
        <taxon>Pleurodeles</taxon>
    </lineage>
</organism>
<dbReference type="EMBL" id="JANPWB010000008">
    <property type="protein sequence ID" value="KAJ1162436.1"/>
    <property type="molecule type" value="Genomic_DNA"/>
</dbReference>
<evidence type="ECO:0000313" key="3">
    <source>
        <dbReference type="Proteomes" id="UP001066276"/>
    </source>
</evidence>
<reference evidence="2" key="1">
    <citation type="journal article" date="2022" name="bioRxiv">
        <title>Sequencing and chromosome-scale assembly of the giantPleurodeles waltlgenome.</title>
        <authorList>
            <person name="Brown T."/>
            <person name="Elewa A."/>
            <person name="Iarovenko S."/>
            <person name="Subramanian E."/>
            <person name="Araus A.J."/>
            <person name="Petzold A."/>
            <person name="Susuki M."/>
            <person name="Suzuki K.-i.T."/>
            <person name="Hayashi T."/>
            <person name="Toyoda A."/>
            <person name="Oliveira C."/>
            <person name="Osipova E."/>
            <person name="Leigh N.D."/>
            <person name="Simon A."/>
            <person name="Yun M.H."/>
        </authorList>
    </citation>
    <scope>NUCLEOTIDE SEQUENCE</scope>
    <source>
        <strain evidence="2">20211129_DDA</strain>
        <tissue evidence="2">Liver</tissue>
    </source>
</reference>
<feature type="region of interest" description="Disordered" evidence="1">
    <location>
        <begin position="1"/>
        <end position="53"/>
    </location>
</feature>